<dbReference type="Proteomes" id="UP001057520">
    <property type="component" value="Chromosome"/>
</dbReference>
<organism evidence="1 2">
    <name type="scientific">Caulobacter segnis</name>
    <dbReference type="NCBI Taxonomy" id="88688"/>
    <lineage>
        <taxon>Bacteria</taxon>
        <taxon>Pseudomonadati</taxon>
        <taxon>Pseudomonadota</taxon>
        <taxon>Alphaproteobacteria</taxon>
        <taxon>Caulobacterales</taxon>
        <taxon>Caulobacteraceae</taxon>
        <taxon>Caulobacter</taxon>
    </lineage>
</organism>
<reference evidence="1 2" key="1">
    <citation type="submission" date="2022-04" db="EMBL/GenBank/DDBJ databases">
        <title>Genome sequence of soybean root-associated Caulobacter segnis RL271.</title>
        <authorList>
            <person name="Longley R."/>
            <person name="Bonito G."/>
            <person name="Trigodet F."/>
            <person name="Crosson S."/>
            <person name="Fiebig A."/>
        </authorList>
    </citation>
    <scope>NUCLEOTIDE SEQUENCE [LARGE SCALE GENOMIC DNA]</scope>
    <source>
        <strain evidence="1 2">RL271</strain>
    </source>
</reference>
<gene>
    <name evidence="1" type="ORF">MZV50_17090</name>
</gene>
<dbReference type="EMBL" id="CP096040">
    <property type="protein sequence ID" value="USQ98600.1"/>
    <property type="molecule type" value="Genomic_DNA"/>
</dbReference>
<protein>
    <submittedName>
        <fullName evidence="1">Uncharacterized protein</fullName>
    </submittedName>
</protein>
<name>A0ABY5A0Y4_9CAUL</name>
<sequence length="79" mass="8810">MARDELSRAVTLSWRDLKAIVPWGDTFEGVSPAGRYVEVERSYIWASEEGGDILCEVTVYGGPSRYDAGERVSRIISRA</sequence>
<accession>A0ABY5A0Y4</accession>
<evidence type="ECO:0000313" key="1">
    <source>
        <dbReference type="EMBL" id="USQ98600.1"/>
    </source>
</evidence>
<evidence type="ECO:0000313" key="2">
    <source>
        <dbReference type="Proteomes" id="UP001057520"/>
    </source>
</evidence>
<proteinExistence type="predicted"/>
<keyword evidence="2" id="KW-1185">Reference proteome</keyword>